<gene>
    <name evidence="1" type="ORF">MNBD_GAMMA02-1373</name>
</gene>
<reference evidence="1" key="1">
    <citation type="submission" date="2018-06" db="EMBL/GenBank/DDBJ databases">
        <authorList>
            <person name="Zhirakovskaya E."/>
        </authorList>
    </citation>
    <scope>NUCLEOTIDE SEQUENCE</scope>
</reference>
<name>A0A3B0VXT0_9ZZZZ</name>
<dbReference type="EMBL" id="UOFA01000147">
    <property type="protein sequence ID" value="VAW44933.1"/>
    <property type="molecule type" value="Genomic_DNA"/>
</dbReference>
<organism evidence="1">
    <name type="scientific">hydrothermal vent metagenome</name>
    <dbReference type="NCBI Taxonomy" id="652676"/>
    <lineage>
        <taxon>unclassified sequences</taxon>
        <taxon>metagenomes</taxon>
        <taxon>ecological metagenomes</taxon>
    </lineage>
</organism>
<accession>A0A3B0VXT0</accession>
<sequence length="44" mass="4917">QVLIQAEQADDKQYCGLVDIEKENYSVCLRFEIELLGSNITGGL</sequence>
<evidence type="ECO:0000313" key="1">
    <source>
        <dbReference type="EMBL" id="VAW44933.1"/>
    </source>
</evidence>
<feature type="non-terminal residue" evidence="1">
    <location>
        <position position="1"/>
    </location>
</feature>
<dbReference type="AlphaFoldDB" id="A0A3B0VXT0"/>
<protein>
    <submittedName>
        <fullName evidence="1">Uncharacterized protein</fullName>
    </submittedName>
</protein>
<proteinExistence type="predicted"/>